<dbReference type="Gene3D" id="2.30.42.10">
    <property type="match status" value="1"/>
</dbReference>
<dbReference type="SUPFAM" id="SSF50156">
    <property type="entry name" value="PDZ domain-like"/>
    <property type="match status" value="1"/>
</dbReference>
<sequence length="365" mass="38855">MKNGGWNVNNTAKRKRKAAWKLHLSRGMAVVLLLGMCYQGPIAEASAAPAATKQAQTDKAKVKTLSSSAITKIVRNVNPAVVTIVGQDKAALAEGYEPEDAVSYGSGVVYREDGWIITNAHVIEGLKKPFVVSSEGKKYEIVKFFYDEIIDIAAVKINAKGLKPAAFAASSVKAEVGEEVLAFGTPLSITLRNSVSRGIISGVDRSLDGGYKLLQTDASINPGNSGGPLVNLKGEVIGINTLKYYGEDVDNVGFAIPMDTVRWAVNDLIQHGEVRTGVIGIELEQNWAASIGLPTKDPLRIINITSKSAELAGIKKGDALHTINGKTISQLADVREALKGKITGDHVKLVISTNGKKRTVTVKLG</sequence>
<dbReference type="InterPro" id="IPR051201">
    <property type="entry name" value="Chloro_Bact_Ser_Proteases"/>
</dbReference>
<dbReference type="InterPro" id="IPR001940">
    <property type="entry name" value="Peptidase_S1C"/>
</dbReference>
<evidence type="ECO:0000256" key="4">
    <source>
        <dbReference type="ARBA" id="ARBA00022825"/>
    </source>
</evidence>
<dbReference type="PANTHER" id="PTHR43343:SF3">
    <property type="entry name" value="PROTEASE DO-LIKE 8, CHLOROPLASTIC"/>
    <property type="match status" value="1"/>
</dbReference>
<accession>A0A1X7KY43</accession>
<dbReference type="InterPro" id="IPR001478">
    <property type="entry name" value="PDZ"/>
</dbReference>
<dbReference type="RefSeq" id="WP_085495034.1">
    <property type="nucleotide sequence ID" value="NZ_FXAZ01000003.1"/>
</dbReference>
<keyword evidence="2 6" id="KW-0645">Protease</keyword>
<evidence type="ECO:0000313" key="6">
    <source>
        <dbReference type="EMBL" id="SMG46501.1"/>
    </source>
</evidence>
<dbReference type="PANTHER" id="PTHR43343">
    <property type="entry name" value="PEPTIDASE S12"/>
    <property type="match status" value="1"/>
</dbReference>
<evidence type="ECO:0000256" key="3">
    <source>
        <dbReference type="ARBA" id="ARBA00022801"/>
    </source>
</evidence>
<dbReference type="InterPro" id="IPR043504">
    <property type="entry name" value="Peptidase_S1_PA_chymotrypsin"/>
</dbReference>
<reference evidence="6 7" key="1">
    <citation type="submission" date="2017-04" db="EMBL/GenBank/DDBJ databases">
        <authorList>
            <person name="Afonso C.L."/>
            <person name="Miller P.J."/>
            <person name="Scott M.A."/>
            <person name="Spackman E."/>
            <person name="Goraichik I."/>
            <person name="Dimitrov K.M."/>
            <person name="Suarez D.L."/>
            <person name="Swayne D.E."/>
        </authorList>
    </citation>
    <scope>NUCLEOTIDE SEQUENCE [LARGE SCALE GENOMIC DNA]</scope>
    <source>
        <strain evidence="6 7">11</strain>
    </source>
</reference>
<dbReference type="InterPro" id="IPR009003">
    <property type="entry name" value="Peptidase_S1_PA"/>
</dbReference>
<proteinExistence type="inferred from homology"/>
<comment type="similarity">
    <text evidence="1">Belongs to the peptidase S1C family.</text>
</comment>
<evidence type="ECO:0000256" key="1">
    <source>
        <dbReference type="ARBA" id="ARBA00010541"/>
    </source>
</evidence>
<dbReference type="SUPFAM" id="SSF50494">
    <property type="entry name" value="Trypsin-like serine proteases"/>
    <property type="match status" value="1"/>
</dbReference>
<organism evidence="6 7">
    <name type="scientific">Paenibacillus aquistagni</name>
    <dbReference type="NCBI Taxonomy" id="1852522"/>
    <lineage>
        <taxon>Bacteria</taxon>
        <taxon>Bacillati</taxon>
        <taxon>Bacillota</taxon>
        <taxon>Bacilli</taxon>
        <taxon>Bacillales</taxon>
        <taxon>Paenibacillaceae</taxon>
        <taxon>Paenibacillus</taxon>
    </lineage>
</organism>
<protein>
    <submittedName>
        <fullName evidence="6">Serine protease Do</fullName>
    </submittedName>
</protein>
<dbReference type="GO" id="GO:0004252">
    <property type="term" value="F:serine-type endopeptidase activity"/>
    <property type="evidence" value="ECO:0007669"/>
    <property type="project" value="InterPro"/>
</dbReference>
<evidence type="ECO:0000256" key="2">
    <source>
        <dbReference type="ARBA" id="ARBA00022670"/>
    </source>
</evidence>
<keyword evidence="7" id="KW-1185">Reference proteome</keyword>
<dbReference type="Pfam" id="PF13365">
    <property type="entry name" value="Trypsin_2"/>
    <property type="match status" value="1"/>
</dbReference>
<dbReference type="Gene3D" id="2.40.10.10">
    <property type="entry name" value="Trypsin-like serine proteases"/>
    <property type="match status" value="2"/>
</dbReference>
<keyword evidence="4" id="KW-0720">Serine protease</keyword>
<name>A0A1X7KY43_9BACL</name>
<feature type="domain" description="PDZ" evidence="5">
    <location>
        <begin position="277"/>
        <end position="355"/>
    </location>
</feature>
<dbReference type="PRINTS" id="PR00834">
    <property type="entry name" value="PROTEASES2C"/>
</dbReference>
<evidence type="ECO:0000313" key="7">
    <source>
        <dbReference type="Proteomes" id="UP000193834"/>
    </source>
</evidence>
<dbReference type="STRING" id="1852522.SAMN06295960_2852"/>
<dbReference type="Proteomes" id="UP000193834">
    <property type="component" value="Unassembled WGS sequence"/>
</dbReference>
<dbReference type="SMART" id="SM00228">
    <property type="entry name" value="PDZ"/>
    <property type="match status" value="1"/>
</dbReference>
<dbReference type="EMBL" id="FXAZ01000003">
    <property type="protein sequence ID" value="SMG46501.1"/>
    <property type="molecule type" value="Genomic_DNA"/>
</dbReference>
<dbReference type="OrthoDB" id="9758917at2"/>
<dbReference type="GO" id="GO:0006508">
    <property type="term" value="P:proteolysis"/>
    <property type="evidence" value="ECO:0007669"/>
    <property type="project" value="UniProtKB-KW"/>
</dbReference>
<dbReference type="AlphaFoldDB" id="A0A1X7KY43"/>
<keyword evidence="3" id="KW-0378">Hydrolase</keyword>
<dbReference type="Pfam" id="PF13180">
    <property type="entry name" value="PDZ_2"/>
    <property type="match status" value="1"/>
</dbReference>
<dbReference type="InterPro" id="IPR036034">
    <property type="entry name" value="PDZ_sf"/>
</dbReference>
<gene>
    <name evidence="6" type="ORF">SAMN06295960_2852</name>
</gene>
<evidence type="ECO:0000259" key="5">
    <source>
        <dbReference type="SMART" id="SM00228"/>
    </source>
</evidence>